<dbReference type="OrthoDB" id="14950at2157"/>
<protein>
    <submittedName>
        <fullName evidence="2">Phosphate transport regulator</fullName>
    </submittedName>
</protein>
<dbReference type="PANTHER" id="PTHR36536:SF3">
    <property type="entry name" value="UPF0111 PROTEIN HI_1603"/>
    <property type="match status" value="1"/>
</dbReference>
<dbReference type="SUPFAM" id="SSF109755">
    <property type="entry name" value="PhoU-like"/>
    <property type="match status" value="1"/>
</dbReference>
<evidence type="ECO:0000256" key="1">
    <source>
        <dbReference type="ARBA" id="ARBA00008591"/>
    </source>
</evidence>
<dbReference type="HOGENOM" id="CLU_1173404_0_0_2"/>
<dbReference type="InterPro" id="IPR002727">
    <property type="entry name" value="DUF47"/>
</dbReference>
<keyword evidence="3" id="KW-1185">Reference proteome</keyword>
<dbReference type="InterPro" id="IPR018445">
    <property type="entry name" value="Put_Phosphate_transp_reg"/>
</dbReference>
<dbReference type="EMBL" id="CP000493">
    <property type="protein sequence ID" value="ABM79924.1"/>
    <property type="molecule type" value="Genomic_DNA"/>
</dbReference>
<comment type="similarity">
    <text evidence="1">Belongs to the UPF0111 family.</text>
</comment>
<name>A2BIW3_HYPBU</name>
<dbReference type="Proteomes" id="UP000002593">
    <property type="component" value="Chromosome"/>
</dbReference>
<sequence length="235" mass="26713">MAEEYYDYDIERRRQQSLAEESLTEQIVGVIRELSKEIAGIRSVIDALVRGDTEQLGRLHSEIRSAKDRVEAMKDDALTYLARLGNILTTNTIYKDLFLYLTSVAQSAEGIAYRAYLLSSNTKSSILSANDVTMKLKAIAETLSKEFESLEKAINHLWSNPKKSYEEAQRVLNIENDVDALYRELVFSLYRELKSDIVALMLIKDITDLIEDIADTIRDAAENVKFLALYMVAGR</sequence>
<dbReference type="PANTHER" id="PTHR36536">
    <property type="entry name" value="UPF0111 PROTEIN HI_1603"/>
    <property type="match status" value="1"/>
</dbReference>
<accession>A2BIW3</accession>
<dbReference type="eggNOG" id="arCOG02640">
    <property type="taxonomic scope" value="Archaea"/>
</dbReference>
<evidence type="ECO:0000313" key="2">
    <source>
        <dbReference type="EMBL" id="ABM79924.1"/>
    </source>
</evidence>
<dbReference type="KEGG" id="hbu:Hbut_0046"/>
<dbReference type="AlphaFoldDB" id="A2BIW3"/>
<dbReference type="STRING" id="415426.Hbut_0046"/>
<dbReference type="GeneID" id="4782099"/>
<dbReference type="RefSeq" id="WP_011821241.1">
    <property type="nucleotide sequence ID" value="NC_008818.1"/>
</dbReference>
<dbReference type="Pfam" id="PF01865">
    <property type="entry name" value="PhoU_div"/>
    <property type="match status" value="1"/>
</dbReference>
<evidence type="ECO:0000313" key="3">
    <source>
        <dbReference type="Proteomes" id="UP000002593"/>
    </source>
</evidence>
<dbReference type="InterPro" id="IPR038078">
    <property type="entry name" value="PhoU-like_sf"/>
</dbReference>
<dbReference type="Gene3D" id="1.20.58.220">
    <property type="entry name" value="Phosphate transport system protein phou homolog 2, domain 2"/>
    <property type="match status" value="1"/>
</dbReference>
<organism evidence="2 3">
    <name type="scientific">Hyperthermus butylicus (strain DSM 5456 / JCM 9403 / PLM1-5)</name>
    <dbReference type="NCBI Taxonomy" id="415426"/>
    <lineage>
        <taxon>Archaea</taxon>
        <taxon>Thermoproteota</taxon>
        <taxon>Thermoprotei</taxon>
        <taxon>Desulfurococcales</taxon>
        <taxon>Pyrodictiaceae</taxon>
        <taxon>Hyperthermus</taxon>
    </lineage>
</organism>
<dbReference type="EnsemblBacteria" id="ABM79924">
    <property type="protein sequence ID" value="ABM79924"/>
    <property type="gene ID" value="Hbut_0046"/>
</dbReference>
<reference evidence="2 3" key="1">
    <citation type="journal article" date="2007" name="Archaea">
        <title>The genome of Hyperthermus butylicus: a sulfur-reducing, peptide fermenting, neutrophilic Crenarchaeote growing up to 108 degrees C.</title>
        <authorList>
            <person name="Brugger K."/>
            <person name="Chen L."/>
            <person name="Stark M."/>
            <person name="Zibat A."/>
            <person name="Redder P."/>
            <person name="Ruepp A."/>
            <person name="Awayez M."/>
            <person name="She Q."/>
            <person name="Garrett R.A."/>
            <person name="Klenk H.P."/>
        </authorList>
    </citation>
    <scope>NUCLEOTIDE SEQUENCE [LARGE SCALE GENOMIC DNA]</scope>
    <source>
        <strain evidence="3">DSM 5456 / JCM 9403 / PLM1-5</strain>
    </source>
</reference>
<proteinExistence type="inferred from homology"/>
<gene>
    <name evidence="2" type="ordered locus">Hbut_0046</name>
</gene>